<dbReference type="NCBIfam" id="TIGR01427">
    <property type="entry name" value="PTS_IIC_fructo"/>
    <property type="match status" value="1"/>
</dbReference>
<protein>
    <submittedName>
        <fullName evidence="14">PTS system fructose-specific family, IIBC component</fullName>
    </submittedName>
</protein>
<dbReference type="InterPro" id="IPR003501">
    <property type="entry name" value="PTS_EIIB_2/3"/>
</dbReference>
<dbReference type="EMBL" id="NGMO01000002">
    <property type="protein sequence ID" value="OTP11127.1"/>
    <property type="molecule type" value="Genomic_DNA"/>
</dbReference>
<dbReference type="GO" id="GO:0022877">
    <property type="term" value="F:protein-N(PI)-phosphohistidine-fructose phosphotransferase system transporter activity"/>
    <property type="evidence" value="ECO:0007669"/>
    <property type="project" value="InterPro"/>
</dbReference>
<feature type="transmembrane region" description="Helical" evidence="11">
    <location>
        <begin position="436"/>
        <end position="456"/>
    </location>
</feature>
<dbReference type="CDD" id="cd05569">
    <property type="entry name" value="PTS_IIB_fructose"/>
    <property type="match status" value="1"/>
</dbReference>
<keyword evidence="4" id="KW-0597">Phosphoprotein</keyword>
<dbReference type="InterPro" id="IPR050864">
    <property type="entry name" value="Bacterial_PTS_Sugar_Transport"/>
</dbReference>
<evidence type="ECO:0000256" key="3">
    <source>
        <dbReference type="ARBA" id="ARBA00022475"/>
    </source>
</evidence>
<evidence type="ECO:0000256" key="4">
    <source>
        <dbReference type="ARBA" id="ARBA00022553"/>
    </source>
</evidence>
<reference evidence="14 15" key="1">
    <citation type="submission" date="2017-05" db="EMBL/GenBank/DDBJ databases">
        <title>The Genome Sequence of Enterococcus sp. 10A9_DIV0425.</title>
        <authorList>
            <consortium name="The Broad Institute Genomics Platform"/>
            <consortium name="The Broad Institute Genomic Center for Infectious Diseases"/>
            <person name="Earl A."/>
            <person name="Manson A."/>
            <person name="Schwartman J."/>
            <person name="Gilmore M."/>
            <person name="Abouelleil A."/>
            <person name="Cao P."/>
            <person name="Chapman S."/>
            <person name="Cusick C."/>
            <person name="Shea T."/>
            <person name="Young S."/>
            <person name="Neafsey D."/>
            <person name="Nusbaum C."/>
            <person name="Birren B."/>
        </authorList>
    </citation>
    <scope>NUCLEOTIDE SEQUENCE [LARGE SCALE GENOMIC DNA]</scope>
    <source>
        <strain evidence="14 15">10A9_DIV0425</strain>
    </source>
</reference>
<keyword evidence="3" id="KW-1003">Cell membrane</keyword>
<dbReference type="PROSITE" id="PS51099">
    <property type="entry name" value="PTS_EIIB_TYPE_2"/>
    <property type="match status" value="1"/>
</dbReference>
<feature type="transmembrane region" description="Helical" evidence="11">
    <location>
        <begin position="176"/>
        <end position="197"/>
    </location>
</feature>
<organism evidence="14 15">
    <name type="scientific">Candidatus Enterococcus wittei</name>
    <dbReference type="NCBI Taxonomy" id="1987383"/>
    <lineage>
        <taxon>Bacteria</taxon>
        <taxon>Bacillati</taxon>
        <taxon>Bacillota</taxon>
        <taxon>Bacilli</taxon>
        <taxon>Lactobacillales</taxon>
        <taxon>Enterococcaceae</taxon>
        <taxon>Enterococcus</taxon>
    </lineage>
</organism>
<feature type="transmembrane region" description="Helical" evidence="11">
    <location>
        <begin position="298"/>
        <end position="316"/>
    </location>
</feature>
<dbReference type="PROSITE" id="PS51104">
    <property type="entry name" value="PTS_EIIC_TYPE_2"/>
    <property type="match status" value="1"/>
</dbReference>
<keyword evidence="8 11" id="KW-0812">Transmembrane</keyword>
<feature type="domain" description="PTS EIIC type-2" evidence="13">
    <location>
        <begin position="130"/>
        <end position="470"/>
    </location>
</feature>
<evidence type="ECO:0000256" key="7">
    <source>
        <dbReference type="ARBA" id="ARBA00022683"/>
    </source>
</evidence>
<evidence type="ECO:0000259" key="13">
    <source>
        <dbReference type="PROSITE" id="PS51104"/>
    </source>
</evidence>
<keyword evidence="6" id="KW-0808">Transferase</keyword>
<comment type="caution">
    <text evidence="14">The sequence shown here is derived from an EMBL/GenBank/DDBJ whole genome shotgun (WGS) entry which is preliminary data.</text>
</comment>
<dbReference type="Proteomes" id="UP000194933">
    <property type="component" value="Unassembled WGS sequence"/>
</dbReference>
<evidence type="ECO:0000256" key="8">
    <source>
        <dbReference type="ARBA" id="ARBA00022692"/>
    </source>
</evidence>
<dbReference type="GO" id="GO:0090563">
    <property type="term" value="F:protein-phosphocysteine-sugar phosphotransferase activity"/>
    <property type="evidence" value="ECO:0007669"/>
    <property type="project" value="TreeGrafter"/>
</dbReference>
<dbReference type="PANTHER" id="PTHR30505:SF28">
    <property type="entry name" value="PTS SYSTEM 2-O-ALPHA-MANNOSYL-D-GLYCERATE-SPECIFIC EIIABC COMPONENT"/>
    <property type="match status" value="1"/>
</dbReference>
<keyword evidence="5" id="KW-0762">Sugar transport</keyword>
<feature type="transmembrane region" description="Helical" evidence="11">
    <location>
        <begin position="209"/>
        <end position="238"/>
    </location>
</feature>
<evidence type="ECO:0000256" key="2">
    <source>
        <dbReference type="ARBA" id="ARBA00022448"/>
    </source>
</evidence>
<feature type="domain" description="PTS EIIB type-2" evidence="12">
    <location>
        <begin position="6"/>
        <end position="101"/>
    </location>
</feature>
<dbReference type="InterPro" id="IPR036095">
    <property type="entry name" value="PTS_EIIB-like_sf"/>
</dbReference>
<evidence type="ECO:0000313" key="14">
    <source>
        <dbReference type="EMBL" id="OTP11127.1"/>
    </source>
</evidence>
<dbReference type="STRING" id="1987383.A5844_001261"/>
<keyword evidence="15" id="KW-1185">Reference proteome</keyword>
<keyword evidence="2" id="KW-0813">Transport</keyword>
<dbReference type="GO" id="GO:0009401">
    <property type="term" value="P:phosphoenolpyruvate-dependent sugar phosphotransferase system"/>
    <property type="evidence" value="ECO:0007669"/>
    <property type="project" value="UniProtKB-KW"/>
</dbReference>
<accession>A0A242K0D8</accession>
<evidence type="ECO:0000256" key="5">
    <source>
        <dbReference type="ARBA" id="ARBA00022597"/>
    </source>
</evidence>
<dbReference type="InterPro" id="IPR006327">
    <property type="entry name" value="PTS_IIC_fruc"/>
</dbReference>
<keyword evidence="7" id="KW-0598">Phosphotransferase system</keyword>
<gene>
    <name evidence="14" type="ORF">A5844_001261</name>
</gene>
<evidence type="ECO:0000256" key="10">
    <source>
        <dbReference type="ARBA" id="ARBA00023136"/>
    </source>
</evidence>
<evidence type="ECO:0000256" key="9">
    <source>
        <dbReference type="ARBA" id="ARBA00022989"/>
    </source>
</evidence>
<dbReference type="Pfam" id="PF02302">
    <property type="entry name" value="PTS_IIB"/>
    <property type="match status" value="1"/>
</dbReference>
<keyword evidence="10 11" id="KW-0472">Membrane</keyword>
<sequence>MTTYKIVAATGCPTGIAHTYMAQEALEQAAKRKGISIKVETHGQVGIENQLTPEEIKNADAVIIAADKDVQAERFAGKRVITVPVSKGIKDADQLIEEALMKGSITAENQTVDAMEKVDMEITTGIGHSIYKNLMNGVSHMLPFVVAGGVIIAISFAIWGVYSFDPNDPTYNSTAAMLKGIGDTAMGMMVPILAAYIAEGIAKRPGLVVGFVGGLLANAGGAGFLGGIFAGFLAGYFILLLQKVMKGLPKQLDGLKAIFLYPVIGVLFIGVVMTLLAKPMEAINQGMMDFLSGFQNSNPLILGIIVGCMSAFDMGGPVNKAAYVTGTALLAQGNHTFMAGVSAACIAPPLITGFAALLFGKYFDTNDRNAGLVNFILGSTHITEGAIPFAAKDPLRVLPTMMLGSSIAAVLTYMFGVQVPAPHGGFLVLPVVTGKVAWVGSILLGSIVGGVILGLIQKRSVEKREAEVSAVEMKEVTNH</sequence>
<dbReference type="RefSeq" id="WP_086284372.1">
    <property type="nucleotide sequence ID" value="NZ_NGMO01000002.1"/>
</dbReference>
<evidence type="ECO:0000259" key="12">
    <source>
        <dbReference type="PROSITE" id="PS51099"/>
    </source>
</evidence>
<evidence type="ECO:0000256" key="11">
    <source>
        <dbReference type="SAM" id="Phobius"/>
    </source>
</evidence>
<dbReference type="InterPro" id="IPR013014">
    <property type="entry name" value="PTS_EIIC_2"/>
</dbReference>
<evidence type="ECO:0000256" key="1">
    <source>
        <dbReference type="ARBA" id="ARBA00004429"/>
    </source>
</evidence>
<dbReference type="InterPro" id="IPR003353">
    <property type="entry name" value="PTS_IIB_fruc"/>
</dbReference>
<proteinExistence type="predicted"/>
<dbReference type="Pfam" id="PF02378">
    <property type="entry name" value="PTS_EIIC"/>
    <property type="match status" value="1"/>
</dbReference>
<dbReference type="GO" id="GO:0005886">
    <property type="term" value="C:plasma membrane"/>
    <property type="evidence" value="ECO:0007669"/>
    <property type="project" value="UniProtKB-SubCell"/>
</dbReference>
<evidence type="ECO:0000313" key="15">
    <source>
        <dbReference type="Proteomes" id="UP000194933"/>
    </source>
</evidence>
<evidence type="ECO:0000256" key="6">
    <source>
        <dbReference type="ARBA" id="ARBA00022679"/>
    </source>
</evidence>
<dbReference type="InterPro" id="IPR013011">
    <property type="entry name" value="PTS_EIIB_2"/>
</dbReference>
<dbReference type="FunFam" id="3.40.50.2300:FF:000014">
    <property type="entry name" value="PTS system fructose-like transporter subunit IIB"/>
    <property type="match status" value="1"/>
</dbReference>
<dbReference type="Gene3D" id="3.40.50.2300">
    <property type="match status" value="1"/>
</dbReference>
<keyword evidence="9 11" id="KW-1133">Transmembrane helix</keyword>
<feature type="transmembrane region" description="Helical" evidence="11">
    <location>
        <begin position="141"/>
        <end position="164"/>
    </location>
</feature>
<dbReference type="PANTHER" id="PTHR30505">
    <property type="entry name" value="FRUCTOSE-LIKE PERMEASE"/>
    <property type="match status" value="1"/>
</dbReference>
<feature type="transmembrane region" description="Helical" evidence="11">
    <location>
        <begin position="336"/>
        <end position="359"/>
    </location>
</feature>
<dbReference type="AlphaFoldDB" id="A0A242K0D8"/>
<feature type="transmembrane region" description="Helical" evidence="11">
    <location>
        <begin position="397"/>
        <end position="416"/>
    </location>
</feature>
<dbReference type="SUPFAM" id="SSF52794">
    <property type="entry name" value="PTS system IIB component-like"/>
    <property type="match status" value="1"/>
</dbReference>
<dbReference type="GO" id="GO:0005351">
    <property type="term" value="F:carbohydrate:proton symporter activity"/>
    <property type="evidence" value="ECO:0007669"/>
    <property type="project" value="InterPro"/>
</dbReference>
<dbReference type="InterPro" id="IPR003352">
    <property type="entry name" value="PTS_EIIC"/>
</dbReference>
<dbReference type="NCBIfam" id="TIGR00829">
    <property type="entry name" value="FRU"/>
    <property type="match status" value="1"/>
</dbReference>
<name>A0A242K0D8_9ENTE</name>
<comment type="subcellular location">
    <subcellularLocation>
        <location evidence="1">Cell inner membrane</location>
        <topology evidence="1">Multi-pass membrane protein</topology>
    </subcellularLocation>
</comment>
<feature type="transmembrane region" description="Helical" evidence="11">
    <location>
        <begin position="258"/>
        <end position="277"/>
    </location>
</feature>